<proteinExistence type="predicted"/>
<reference evidence="2" key="1">
    <citation type="submission" date="2023-01" db="EMBL/GenBank/DDBJ databases">
        <authorList>
            <person name="Piombo E."/>
        </authorList>
    </citation>
    <scope>NUCLEOTIDE SEQUENCE</scope>
</reference>
<sequence length="288" mass="32027">MGATTKTKNQMGEKQRTSSISSESDDPPPYYEEIEGGGASSSAPPTAFTGTHQLQVQTLGYDTEQALSGWVFENISIYTVDRGEVEYISLRLQQTSNSCALVRGSDTNRTPLISTIYRRGPGRHPKIRIFPRDNSLSVEEAISSDNVQCEMVDVVSRSIISRTQKFDTSFGNFEWRYGSTAERRAEYDADSLILMERVDLVRSRDGKAGKRGVRIAQLVRNDEFRTQGTSRRAGGNGGRLMMDLSMWADGRGTHVKVKDVEAFVVASCLCMLKREADRFRDAQNAAVV</sequence>
<organism evidence="2 3">
    <name type="scientific">Clonostachys chloroleuca</name>
    <dbReference type="NCBI Taxonomy" id="1926264"/>
    <lineage>
        <taxon>Eukaryota</taxon>
        <taxon>Fungi</taxon>
        <taxon>Dikarya</taxon>
        <taxon>Ascomycota</taxon>
        <taxon>Pezizomycotina</taxon>
        <taxon>Sordariomycetes</taxon>
        <taxon>Hypocreomycetidae</taxon>
        <taxon>Hypocreales</taxon>
        <taxon>Bionectriaceae</taxon>
        <taxon>Clonostachys</taxon>
    </lineage>
</organism>
<evidence type="ECO:0000313" key="2">
    <source>
        <dbReference type="EMBL" id="CAI6094207.1"/>
    </source>
</evidence>
<keyword evidence="3" id="KW-1185">Reference proteome</keyword>
<feature type="compositionally biased region" description="Polar residues" evidence="1">
    <location>
        <begin position="1"/>
        <end position="10"/>
    </location>
</feature>
<dbReference type="EMBL" id="CABFNP030001250">
    <property type="protein sequence ID" value="CAI6094207.1"/>
    <property type="molecule type" value="Genomic_DNA"/>
</dbReference>
<feature type="region of interest" description="Disordered" evidence="1">
    <location>
        <begin position="1"/>
        <end position="48"/>
    </location>
</feature>
<protein>
    <submittedName>
        <fullName evidence="2">Uncharacterized protein</fullName>
    </submittedName>
</protein>
<dbReference type="AlphaFoldDB" id="A0AA35MBR9"/>
<gene>
    <name evidence="2" type="ORF">CCHLO57077_00012307</name>
</gene>
<dbReference type="Proteomes" id="UP001160390">
    <property type="component" value="Unassembled WGS sequence"/>
</dbReference>
<evidence type="ECO:0000256" key="1">
    <source>
        <dbReference type="SAM" id="MobiDB-lite"/>
    </source>
</evidence>
<evidence type="ECO:0000313" key="3">
    <source>
        <dbReference type="Proteomes" id="UP001160390"/>
    </source>
</evidence>
<name>A0AA35MBR9_9HYPO</name>
<accession>A0AA35MBR9</accession>
<comment type="caution">
    <text evidence="2">The sequence shown here is derived from an EMBL/GenBank/DDBJ whole genome shotgun (WGS) entry which is preliminary data.</text>
</comment>